<dbReference type="Gene3D" id="3.40.50.720">
    <property type="entry name" value="NAD(P)-binding Rossmann-like Domain"/>
    <property type="match status" value="1"/>
</dbReference>
<dbReference type="InterPro" id="IPR013154">
    <property type="entry name" value="ADH-like_N"/>
</dbReference>
<dbReference type="Pfam" id="PF08240">
    <property type="entry name" value="ADH_N"/>
    <property type="match status" value="1"/>
</dbReference>
<dbReference type="CDD" id="cd08249">
    <property type="entry name" value="enoyl_reductase_like"/>
    <property type="match status" value="1"/>
</dbReference>
<dbReference type="EMBL" id="JARH01000874">
    <property type="protein sequence ID" value="EXF75906.1"/>
    <property type="molecule type" value="Genomic_DNA"/>
</dbReference>
<dbReference type="STRING" id="1445577.A0A010R6T2"/>
<protein>
    <submittedName>
        <fullName evidence="4">TOXD</fullName>
    </submittedName>
</protein>
<dbReference type="InterPro" id="IPR020843">
    <property type="entry name" value="ER"/>
</dbReference>
<dbReference type="InterPro" id="IPR036291">
    <property type="entry name" value="NAD(P)-bd_dom_sf"/>
</dbReference>
<evidence type="ECO:0000259" key="3">
    <source>
        <dbReference type="SMART" id="SM00829"/>
    </source>
</evidence>
<dbReference type="InterPro" id="IPR013149">
    <property type="entry name" value="ADH-like_C"/>
</dbReference>
<dbReference type="Proteomes" id="UP000020467">
    <property type="component" value="Unassembled WGS sequence"/>
</dbReference>
<evidence type="ECO:0000313" key="4">
    <source>
        <dbReference type="EMBL" id="EXF75906.1"/>
    </source>
</evidence>
<dbReference type="AlphaFoldDB" id="A0A010R6T2"/>
<dbReference type="OrthoDB" id="9992527at2759"/>
<evidence type="ECO:0000313" key="5">
    <source>
        <dbReference type="Proteomes" id="UP000020467"/>
    </source>
</evidence>
<dbReference type="SUPFAM" id="SSF50129">
    <property type="entry name" value="GroES-like"/>
    <property type="match status" value="1"/>
</dbReference>
<evidence type="ECO:0000256" key="1">
    <source>
        <dbReference type="ARBA" id="ARBA00008072"/>
    </source>
</evidence>
<sequence>MKALVSNRSTPARIFNLTSGKSIFKGAHVIDVPNPVIAGQEILVKVNSVALNPSDYKHIDVISPKNCIVGCDYAGEVIEVGKSATELWKVGDRVAGVVHGGLHHDRGAFAEYLKAEADLAWKIPQGISDEAAATYGVSAVTAVLAMNVHLGLPWPDEPKRDPEESTPRPTVFIYAGSTSVGLFAIQLAKLAGCTVVTTASPHSNELVKSYGADHVFNYRSENWVQEVVSAFPDINLALDCISEKGTGPLTAKVLQAKGGKVVTLLDQGDSKVPGVKYDMIMLYTVFGKEFAWLPPIGPKFPVDLEHRQALARFYAILPRLTEILRPPPIKEVSGGIDVLLEELDQLRKGKVSGKKIIVKF</sequence>
<dbReference type="SMART" id="SM00829">
    <property type="entry name" value="PKS_ER"/>
    <property type="match status" value="1"/>
</dbReference>
<gene>
    <name evidence="4" type="ORF">CFIO01_00391</name>
</gene>
<accession>A0A010R6T2</accession>
<dbReference type="SUPFAM" id="SSF51735">
    <property type="entry name" value="NAD(P)-binding Rossmann-fold domains"/>
    <property type="match status" value="1"/>
</dbReference>
<keyword evidence="5" id="KW-1185">Reference proteome</keyword>
<dbReference type="Pfam" id="PF00107">
    <property type="entry name" value="ADH_zinc_N"/>
    <property type="match status" value="1"/>
</dbReference>
<keyword evidence="2" id="KW-0560">Oxidoreductase</keyword>
<dbReference type="eggNOG" id="KOG1198">
    <property type="taxonomic scope" value="Eukaryota"/>
</dbReference>
<feature type="domain" description="Enoyl reductase (ER)" evidence="3">
    <location>
        <begin position="22"/>
        <end position="357"/>
    </location>
</feature>
<reference evidence="4 5" key="1">
    <citation type="submission" date="2014-02" db="EMBL/GenBank/DDBJ databases">
        <title>The genome sequence of Colletotrichum fioriniae PJ7.</title>
        <authorList>
            <person name="Baroncelli R."/>
            <person name="Thon M.R."/>
        </authorList>
    </citation>
    <scope>NUCLEOTIDE SEQUENCE [LARGE SCALE GENOMIC DNA]</scope>
    <source>
        <strain evidence="4 5">PJ7</strain>
    </source>
</reference>
<proteinExistence type="inferred from homology"/>
<name>A0A010R6T2_9PEZI</name>
<organism evidence="4 5">
    <name type="scientific">Colletotrichum fioriniae PJ7</name>
    <dbReference type="NCBI Taxonomy" id="1445577"/>
    <lineage>
        <taxon>Eukaryota</taxon>
        <taxon>Fungi</taxon>
        <taxon>Dikarya</taxon>
        <taxon>Ascomycota</taxon>
        <taxon>Pezizomycotina</taxon>
        <taxon>Sordariomycetes</taxon>
        <taxon>Hypocreomycetidae</taxon>
        <taxon>Glomerellales</taxon>
        <taxon>Glomerellaceae</taxon>
        <taxon>Colletotrichum</taxon>
        <taxon>Colletotrichum acutatum species complex</taxon>
    </lineage>
</organism>
<dbReference type="Gene3D" id="3.90.180.10">
    <property type="entry name" value="Medium-chain alcohol dehydrogenases, catalytic domain"/>
    <property type="match status" value="1"/>
</dbReference>
<dbReference type="PANTHER" id="PTHR45348:SF7">
    <property type="entry name" value="ZINC BINDING OXIDOREDUCTASE, PUTATIVE-RELATED"/>
    <property type="match status" value="1"/>
</dbReference>
<evidence type="ECO:0000256" key="2">
    <source>
        <dbReference type="ARBA" id="ARBA00023002"/>
    </source>
</evidence>
<dbReference type="InterPro" id="IPR047122">
    <property type="entry name" value="Trans-enoyl_RdTase-like"/>
</dbReference>
<dbReference type="InterPro" id="IPR011032">
    <property type="entry name" value="GroES-like_sf"/>
</dbReference>
<dbReference type="HOGENOM" id="CLU_026673_16_1_1"/>
<comment type="similarity">
    <text evidence="1">Belongs to the zinc-containing alcohol dehydrogenase family.</text>
</comment>
<dbReference type="GO" id="GO:0016651">
    <property type="term" value="F:oxidoreductase activity, acting on NAD(P)H"/>
    <property type="evidence" value="ECO:0007669"/>
    <property type="project" value="InterPro"/>
</dbReference>
<comment type="caution">
    <text evidence="4">The sequence shown here is derived from an EMBL/GenBank/DDBJ whole genome shotgun (WGS) entry which is preliminary data.</text>
</comment>
<dbReference type="KEGG" id="cfj:CFIO01_00391"/>
<dbReference type="PANTHER" id="PTHR45348">
    <property type="entry name" value="HYPOTHETICAL OXIDOREDUCTASE (EUROFUNG)"/>
    <property type="match status" value="1"/>
</dbReference>